<proteinExistence type="predicted"/>
<reference evidence="2" key="2">
    <citation type="submission" date="2024-03" db="EMBL/GenBank/DDBJ databases">
        <authorList>
            <person name="Bromfield E.S.P."/>
            <person name="Cloutier S."/>
        </authorList>
    </citation>
    <scope>NUCLEOTIDE SEQUENCE</scope>
    <source>
        <strain evidence="2">5S5</strain>
    </source>
</reference>
<dbReference type="Pfam" id="PF01381">
    <property type="entry name" value="HTH_3"/>
    <property type="match status" value="1"/>
</dbReference>
<dbReference type="Gene3D" id="1.10.260.40">
    <property type="entry name" value="lambda repressor-like DNA-binding domains"/>
    <property type="match status" value="1"/>
</dbReference>
<dbReference type="InterPro" id="IPR010982">
    <property type="entry name" value="Lambda_DNA-bd_dom_sf"/>
</dbReference>
<dbReference type="PROSITE" id="PS50943">
    <property type="entry name" value="HTH_CROC1"/>
    <property type="match status" value="1"/>
</dbReference>
<dbReference type="CDD" id="cd00093">
    <property type="entry name" value="HTH_XRE"/>
    <property type="match status" value="1"/>
</dbReference>
<reference evidence="2" key="1">
    <citation type="journal article" date="2021" name="Int. J. Syst. Evol. Microbiol.">
        <title>Bradyrhizobium septentrionale sp. nov. (sv. septentrionale) and Bradyrhizobium quebecense sp. nov. (sv. septentrionale) associated with legumes native to Canada possess rearranged symbiosis genes and numerous insertion sequences.</title>
        <authorList>
            <person name="Bromfield E.S.P."/>
            <person name="Cloutier S."/>
        </authorList>
    </citation>
    <scope>NUCLEOTIDE SEQUENCE</scope>
    <source>
        <strain evidence="2">5S5</strain>
    </source>
</reference>
<sequence>MKATLIIIQNRADYEAAKAFVGKLMQSNEAADRARMVAQARLIEAYERTRWPRKAPPLPDLLTYLVEQHGLTRADLAPLLGTASRVSEVMSGKRELSMTMVKRLRERFHIPADLLISASGSVAA</sequence>
<dbReference type="Proteomes" id="UP001432046">
    <property type="component" value="Chromosome"/>
</dbReference>
<keyword evidence="3" id="KW-1185">Reference proteome</keyword>
<dbReference type="RefSeq" id="WP_106319027.1">
    <property type="nucleotide sequence ID" value="NZ_CP147711.1"/>
</dbReference>
<organism evidence="2 3">
    <name type="scientific">Bradyrhizobium septentrionale</name>
    <dbReference type="NCBI Taxonomy" id="1404411"/>
    <lineage>
        <taxon>Bacteria</taxon>
        <taxon>Pseudomonadati</taxon>
        <taxon>Pseudomonadota</taxon>
        <taxon>Alphaproteobacteria</taxon>
        <taxon>Hyphomicrobiales</taxon>
        <taxon>Nitrobacteraceae</taxon>
        <taxon>Bradyrhizobium</taxon>
    </lineage>
</organism>
<dbReference type="EMBL" id="CP147711">
    <property type="protein sequence ID" value="WXC77372.1"/>
    <property type="molecule type" value="Genomic_DNA"/>
</dbReference>
<evidence type="ECO:0000313" key="2">
    <source>
        <dbReference type="EMBL" id="WXC77372.1"/>
    </source>
</evidence>
<evidence type="ECO:0000259" key="1">
    <source>
        <dbReference type="PROSITE" id="PS50943"/>
    </source>
</evidence>
<dbReference type="PANTHER" id="PTHR40455:SF1">
    <property type="entry name" value="ANTITOXIN HIGA"/>
    <property type="match status" value="1"/>
</dbReference>
<gene>
    <name evidence="2" type="ORF">WDK88_28540</name>
</gene>
<evidence type="ECO:0000313" key="3">
    <source>
        <dbReference type="Proteomes" id="UP001432046"/>
    </source>
</evidence>
<dbReference type="InterPro" id="IPR001387">
    <property type="entry name" value="Cro/C1-type_HTH"/>
</dbReference>
<dbReference type="SUPFAM" id="SSF47413">
    <property type="entry name" value="lambda repressor-like DNA-binding domains"/>
    <property type="match status" value="1"/>
</dbReference>
<accession>A0ABZ2NR35</accession>
<protein>
    <submittedName>
        <fullName evidence="2">Helix-turn-helix domain-containing protein</fullName>
    </submittedName>
</protein>
<dbReference type="SMART" id="SM00530">
    <property type="entry name" value="HTH_XRE"/>
    <property type="match status" value="1"/>
</dbReference>
<dbReference type="InterPro" id="IPR039060">
    <property type="entry name" value="Antitox_HigA"/>
</dbReference>
<feature type="domain" description="HTH cro/C1-type" evidence="1">
    <location>
        <begin position="62"/>
        <end position="115"/>
    </location>
</feature>
<dbReference type="PANTHER" id="PTHR40455">
    <property type="entry name" value="ANTITOXIN HIGA"/>
    <property type="match status" value="1"/>
</dbReference>
<name>A0ABZ2NR35_9BRAD</name>